<feature type="region of interest" description="Disordered" evidence="1">
    <location>
        <begin position="1"/>
        <end position="45"/>
    </location>
</feature>
<dbReference type="SUPFAM" id="SSF53254">
    <property type="entry name" value="Phosphoglycerate mutase-like"/>
    <property type="match status" value="1"/>
</dbReference>
<organism evidence="2">
    <name type="scientific">freshwater metagenome</name>
    <dbReference type="NCBI Taxonomy" id="449393"/>
    <lineage>
        <taxon>unclassified sequences</taxon>
        <taxon>metagenomes</taxon>
        <taxon>ecological metagenomes</taxon>
    </lineage>
</organism>
<name>A0A6J6AFB5_9ZZZZ</name>
<dbReference type="GO" id="GO:0016791">
    <property type="term" value="F:phosphatase activity"/>
    <property type="evidence" value="ECO:0007669"/>
    <property type="project" value="TreeGrafter"/>
</dbReference>
<dbReference type="InterPro" id="IPR029033">
    <property type="entry name" value="His_PPase_superfam"/>
</dbReference>
<protein>
    <submittedName>
        <fullName evidence="2">Unannotated protein</fullName>
    </submittedName>
</protein>
<dbReference type="InterPro" id="IPR050275">
    <property type="entry name" value="PGM_Phosphatase"/>
</dbReference>
<sequence length="261" mass="28743">MNAVRAGPKGPFPRFYRENHESERPEVESLAPFQRKTKTKRSADDAARQTLPYPFIVVELILVRHGLPVRKENTSGPADPELSADGHAQAALFAKYMMTEHIDAIYSSPLKRAVQTAEPLSSATGLTPTLVPGIAEWDQHSNEYIPVEELKAANDPRWLEIAQGGFSSDEIPEEFHARVLESIETIIDNHRGDTVVVTCHGGVINDYLAHVLGLSTSQFFYPNYTSIHRIAASSAGHRSVLSVNETSHLRGSGLPTGLFHV</sequence>
<reference evidence="2" key="1">
    <citation type="submission" date="2020-05" db="EMBL/GenBank/DDBJ databases">
        <authorList>
            <person name="Chiriac C."/>
            <person name="Salcher M."/>
            <person name="Ghai R."/>
            <person name="Kavagutti S V."/>
        </authorList>
    </citation>
    <scope>NUCLEOTIDE SEQUENCE</scope>
</reference>
<dbReference type="Gene3D" id="3.40.50.1240">
    <property type="entry name" value="Phosphoglycerate mutase-like"/>
    <property type="match status" value="1"/>
</dbReference>
<dbReference type="SMART" id="SM00855">
    <property type="entry name" value="PGAM"/>
    <property type="match status" value="1"/>
</dbReference>
<dbReference type="EMBL" id="CAETWZ010000013">
    <property type="protein sequence ID" value="CAB4367472.1"/>
    <property type="molecule type" value="Genomic_DNA"/>
</dbReference>
<dbReference type="AlphaFoldDB" id="A0A6J6AFB5"/>
<dbReference type="CDD" id="cd07067">
    <property type="entry name" value="HP_PGM_like"/>
    <property type="match status" value="1"/>
</dbReference>
<evidence type="ECO:0000313" key="2">
    <source>
        <dbReference type="EMBL" id="CAB4367472.1"/>
    </source>
</evidence>
<dbReference type="InterPro" id="IPR013078">
    <property type="entry name" value="His_Pase_superF_clade-1"/>
</dbReference>
<proteinExistence type="predicted"/>
<dbReference type="EMBL" id="CAEZZL010000032">
    <property type="protein sequence ID" value="CAB4759694.1"/>
    <property type="molecule type" value="Genomic_DNA"/>
</dbReference>
<evidence type="ECO:0000313" key="3">
    <source>
        <dbReference type="EMBL" id="CAB4759694.1"/>
    </source>
</evidence>
<dbReference type="PANTHER" id="PTHR48100">
    <property type="entry name" value="BROAD-SPECIFICITY PHOSPHATASE YOR283W-RELATED"/>
    <property type="match status" value="1"/>
</dbReference>
<dbReference type="GO" id="GO:0005737">
    <property type="term" value="C:cytoplasm"/>
    <property type="evidence" value="ECO:0007669"/>
    <property type="project" value="TreeGrafter"/>
</dbReference>
<accession>A0A6J6AFB5</accession>
<gene>
    <name evidence="3" type="ORF">UFOPK2870_00568</name>
    <name evidence="2" type="ORF">UFOPK4179_00255</name>
</gene>
<dbReference type="PANTHER" id="PTHR48100:SF1">
    <property type="entry name" value="HISTIDINE PHOSPHATASE FAMILY PROTEIN-RELATED"/>
    <property type="match status" value="1"/>
</dbReference>
<dbReference type="Pfam" id="PF00300">
    <property type="entry name" value="His_Phos_1"/>
    <property type="match status" value="1"/>
</dbReference>
<evidence type="ECO:0000256" key="1">
    <source>
        <dbReference type="SAM" id="MobiDB-lite"/>
    </source>
</evidence>
<feature type="compositionally biased region" description="Basic and acidic residues" evidence="1">
    <location>
        <begin position="15"/>
        <end position="27"/>
    </location>
</feature>